<dbReference type="InterPro" id="IPR005225">
    <property type="entry name" value="Small_GTP-bd"/>
</dbReference>
<dbReference type="FunFam" id="2.40.30.10:FF:000006">
    <property type="entry name" value="Elongation factor G"/>
    <property type="match status" value="1"/>
</dbReference>
<dbReference type="SUPFAM" id="SSF54211">
    <property type="entry name" value="Ribosomal protein S5 domain 2-like"/>
    <property type="match status" value="1"/>
</dbReference>
<feature type="binding site" evidence="7">
    <location>
        <begin position="89"/>
        <end position="93"/>
    </location>
    <ligand>
        <name>GTP</name>
        <dbReference type="ChEBI" id="CHEBI:37565"/>
    </ligand>
</feature>
<dbReference type="PANTHER" id="PTHR43261">
    <property type="entry name" value="TRANSLATION ELONGATION FACTOR G-RELATED"/>
    <property type="match status" value="1"/>
</dbReference>
<dbReference type="InterPro" id="IPR027417">
    <property type="entry name" value="P-loop_NTPase"/>
</dbReference>
<dbReference type="GO" id="GO:0003746">
    <property type="term" value="F:translation elongation factor activity"/>
    <property type="evidence" value="ECO:0007669"/>
    <property type="project" value="UniProtKB-UniRule"/>
</dbReference>
<dbReference type="InterPro" id="IPR020568">
    <property type="entry name" value="Ribosomal_Su5_D2-typ_SF"/>
</dbReference>
<dbReference type="InterPro" id="IPR009022">
    <property type="entry name" value="EFG_III"/>
</dbReference>
<evidence type="ECO:0000256" key="3">
    <source>
        <dbReference type="ARBA" id="ARBA00022768"/>
    </source>
</evidence>
<evidence type="ECO:0000313" key="10">
    <source>
        <dbReference type="EMBL" id="QDV32184.1"/>
    </source>
</evidence>
<keyword evidence="5 7" id="KW-0342">GTP-binding</keyword>
<dbReference type="InterPro" id="IPR005517">
    <property type="entry name" value="Transl_elong_EFG/EF2_IV"/>
</dbReference>
<dbReference type="InterPro" id="IPR035647">
    <property type="entry name" value="EFG_III/V"/>
</dbReference>
<evidence type="ECO:0000256" key="7">
    <source>
        <dbReference type="HAMAP-Rule" id="MF_00054"/>
    </source>
</evidence>
<accession>A0A518GUB8</accession>
<evidence type="ECO:0000313" key="11">
    <source>
        <dbReference type="Proteomes" id="UP000317835"/>
    </source>
</evidence>
<evidence type="ECO:0000256" key="2">
    <source>
        <dbReference type="ARBA" id="ARBA00022741"/>
    </source>
</evidence>
<dbReference type="InterPro" id="IPR035649">
    <property type="entry name" value="EFG_V"/>
</dbReference>
<dbReference type="FunFam" id="3.30.70.870:FF:000001">
    <property type="entry name" value="Elongation factor G"/>
    <property type="match status" value="1"/>
</dbReference>
<dbReference type="NCBIfam" id="TIGR00231">
    <property type="entry name" value="small_GTP"/>
    <property type="match status" value="1"/>
</dbReference>
<dbReference type="Gene3D" id="3.40.50.300">
    <property type="entry name" value="P-loop containing nucleotide triphosphate hydrolases"/>
    <property type="match status" value="1"/>
</dbReference>
<dbReference type="SUPFAM" id="SSF52540">
    <property type="entry name" value="P-loop containing nucleoside triphosphate hydrolases"/>
    <property type="match status" value="1"/>
</dbReference>
<dbReference type="Pfam" id="PF00679">
    <property type="entry name" value="EFG_C"/>
    <property type="match status" value="1"/>
</dbReference>
<dbReference type="KEGG" id="tpla:ElP_00070"/>
<dbReference type="OrthoDB" id="9804431at2"/>
<comment type="subcellular location">
    <subcellularLocation>
        <location evidence="7">Cytoplasm</location>
    </subcellularLocation>
</comment>
<dbReference type="GO" id="GO:0005525">
    <property type="term" value="F:GTP binding"/>
    <property type="evidence" value="ECO:0007669"/>
    <property type="project" value="UniProtKB-UniRule"/>
</dbReference>
<feature type="binding site" evidence="7">
    <location>
        <begin position="20"/>
        <end position="27"/>
    </location>
    <ligand>
        <name>GTP</name>
        <dbReference type="ChEBI" id="CHEBI:37565"/>
    </ligand>
</feature>
<evidence type="ECO:0000256" key="5">
    <source>
        <dbReference type="ARBA" id="ARBA00023134"/>
    </source>
</evidence>
<dbReference type="Gene3D" id="3.30.70.870">
    <property type="entry name" value="Elongation Factor G (Translational Gtpase), domain 3"/>
    <property type="match status" value="1"/>
</dbReference>
<gene>
    <name evidence="10" type="primary">fusA_1</name>
    <name evidence="7" type="synonym">fusA</name>
    <name evidence="10" type="ORF">ElP_00070</name>
</gene>
<dbReference type="EMBL" id="CP036426">
    <property type="protein sequence ID" value="QDV32184.1"/>
    <property type="molecule type" value="Genomic_DNA"/>
</dbReference>
<dbReference type="InterPro" id="IPR004540">
    <property type="entry name" value="Transl_elong_EFG/EF2"/>
</dbReference>
<sequence>MDSDGQPSPLASIRNIGIVAHIDAGKTTTTERILYYTGEIHRMGDVDKGSTTTDYLQEERERGITIVAAAISCKWKDLDGNPITVNIIDTPGHVDFTAEVERSLRVLDGAVVVFSAVEGVEAQSETVWRQADKYHVPRICFINKMDRIGAEFERVFEEIKQRLGGHPIPAMIPIGAGPEGSIGEFTGLIDLVEQKALYYKTEDLGSSITEADIPDELRGPFDRWREVMLDQLSEFDEAFAEQYMMALEGEELTPAMIRAALRRATLTGKAQPVLCGSSFKYVGVQRLLDAVVSYLPSPLEVPPVKGEHPKSGEEMERPPDPKAPFSGLVFKITHDQHGDLSFVRVYSGALKANTRPLNPGKNKKENCSRLYHIRADDREQIDQALAGDIVGVVGLKESVTGDTLCDQSHPILLERIEFPETVISMSIEPVSGADKNKLAEALSSLGREDPTFTYKFNEETGETLISGMGELHLEIIKNKMLRDLKLQVRVGKPRVSYRETIQKAVKGVQGQCIRQTGGSGLYAKVTIDLEPEAQPKGAPVLRFVNKAKPGDVPQEFARAVEASIREDAKSGGITGYPLVDLKVTLTDGETHEVDSNELAFGFAATDALNKALEKAGAVLLEPIMKVEVVTPEDFLGNVTGDLSSRRALIDRTYQRGKLWVVDARAPLEQMFGYSTDVRSLSQGRASYSMEPLDYAPAPEAMLRKFTGEDDSY</sequence>
<dbReference type="GO" id="GO:0005737">
    <property type="term" value="C:cytoplasm"/>
    <property type="evidence" value="ECO:0007669"/>
    <property type="project" value="UniProtKB-SubCell"/>
</dbReference>
<comment type="similarity">
    <text evidence="1 7">Belongs to the TRAFAC class translation factor GTPase superfamily. Classic translation factor GTPase family. EF-G/EF-2 subfamily.</text>
</comment>
<dbReference type="CDD" id="cd16262">
    <property type="entry name" value="EFG_III"/>
    <property type="match status" value="1"/>
</dbReference>
<dbReference type="Pfam" id="PF22042">
    <property type="entry name" value="EF-G_D2"/>
    <property type="match status" value="1"/>
</dbReference>
<dbReference type="SUPFAM" id="SSF50447">
    <property type="entry name" value="Translation proteins"/>
    <property type="match status" value="1"/>
</dbReference>
<dbReference type="InterPro" id="IPR041095">
    <property type="entry name" value="EFG_II"/>
</dbReference>
<dbReference type="Pfam" id="PF03764">
    <property type="entry name" value="EFG_IV"/>
    <property type="match status" value="1"/>
</dbReference>
<keyword evidence="11" id="KW-1185">Reference proteome</keyword>
<dbReference type="PROSITE" id="PS51722">
    <property type="entry name" value="G_TR_2"/>
    <property type="match status" value="1"/>
</dbReference>
<dbReference type="FunFam" id="3.30.70.240:FF:000001">
    <property type="entry name" value="Elongation factor G"/>
    <property type="match status" value="1"/>
</dbReference>
<evidence type="ECO:0000256" key="8">
    <source>
        <dbReference type="NCBIfam" id="TIGR00484"/>
    </source>
</evidence>
<feature type="domain" description="Tr-type G" evidence="9">
    <location>
        <begin position="11"/>
        <end position="299"/>
    </location>
</feature>
<dbReference type="Pfam" id="PF00009">
    <property type="entry name" value="GTP_EFTU"/>
    <property type="match status" value="1"/>
</dbReference>
<dbReference type="PROSITE" id="PS00301">
    <property type="entry name" value="G_TR_1"/>
    <property type="match status" value="1"/>
</dbReference>
<dbReference type="Gene3D" id="3.30.70.240">
    <property type="match status" value="1"/>
</dbReference>
<dbReference type="CDD" id="cd01886">
    <property type="entry name" value="EF-G"/>
    <property type="match status" value="1"/>
</dbReference>
<comment type="function">
    <text evidence="6 7">Catalyzes the GTP-dependent ribosomal translocation step during translation elongation. During this step, the ribosome changes from the pre-translocational (PRE) to the post-translocational (POST) state as the newly formed A-site-bound peptidyl-tRNA and P-site-bound deacylated tRNA move to the P and E sites, respectively. Catalyzes the coordinated movement of the two tRNA molecules, the mRNA and conformational changes in the ribosome.</text>
</comment>
<evidence type="ECO:0000256" key="1">
    <source>
        <dbReference type="ARBA" id="ARBA00005870"/>
    </source>
</evidence>
<dbReference type="SMART" id="SM00838">
    <property type="entry name" value="EFG_C"/>
    <property type="match status" value="1"/>
</dbReference>
<dbReference type="GO" id="GO:0032790">
    <property type="term" value="P:ribosome disassembly"/>
    <property type="evidence" value="ECO:0007669"/>
    <property type="project" value="TreeGrafter"/>
</dbReference>
<dbReference type="Gene3D" id="3.30.230.10">
    <property type="match status" value="1"/>
</dbReference>
<reference evidence="10 11" key="1">
    <citation type="submission" date="2019-02" db="EMBL/GenBank/DDBJ databases">
        <title>Deep-cultivation of Planctomycetes and their phenomic and genomic characterization uncovers novel biology.</title>
        <authorList>
            <person name="Wiegand S."/>
            <person name="Jogler M."/>
            <person name="Boedeker C."/>
            <person name="Pinto D."/>
            <person name="Vollmers J."/>
            <person name="Rivas-Marin E."/>
            <person name="Kohn T."/>
            <person name="Peeters S.H."/>
            <person name="Heuer A."/>
            <person name="Rast P."/>
            <person name="Oberbeckmann S."/>
            <person name="Bunk B."/>
            <person name="Jeske O."/>
            <person name="Meyerdierks A."/>
            <person name="Storesund J.E."/>
            <person name="Kallscheuer N."/>
            <person name="Luecker S."/>
            <person name="Lage O.M."/>
            <person name="Pohl T."/>
            <person name="Merkel B.J."/>
            <person name="Hornburger P."/>
            <person name="Mueller R.-W."/>
            <person name="Bruemmer F."/>
            <person name="Labrenz M."/>
            <person name="Spormann A.M."/>
            <person name="Op den Camp H."/>
            <person name="Overmann J."/>
            <person name="Amann R."/>
            <person name="Jetten M.S.M."/>
            <person name="Mascher T."/>
            <person name="Medema M.H."/>
            <person name="Devos D.P."/>
            <person name="Kaster A.-K."/>
            <person name="Ovreas L."/>
            <person name="Rohde M."/>
            <person name="Galperin M.Y."/>
            <person name="Jogler C."/>
        </authorList>
    </citation>
    <scope>NUCLEOTIDE SEQUENCE [LARGE SCALE GENOMIC DNA]</scope>
    <source>
        <strain evidence="10 11">ElP</strain>
    </source>
</reference>
<dbReference type="InterPro" id="IPR009000">
    <property type="entry name" value="Transl_B-barrel_sf"/>
</dbReference>
<proteinExistence type="inferred from homology"/>
<dbReference type="GO" id="GO:0003924">
    <property type="term" value="F:GTPase activity"/>
    <property type="evidence" value="ECO:0007669"/>
    <property type="project" value="InterPro"/>
</dbReference>
<protein>
    <recommendedName>
        <fullName evidence="7 8">Elongation factor G</fullName>
        <shortName evidence="7">EF-G</shortName>
    </recommendedName>
</protein>
<dbReference type="InterPro" id="IPR053905">
    <property type="entry name" value="EF-G-like_DII"/>
</dbReference>
<dbReference type="RefSeq" id="WP_145266051.1">
    <property type="nucleotide sequence ID" value="NZ_CP036426.1"/>
</dbReference>
<evidence type="ECO:0000256" key="4">
    <source>
        <dbReference type="ARBA" id="ARBA00022917"/>
    </source>
</evidence>
<name>A0A518GUB8_9BACT</name>
<dbReference type="CDD" id="cd04088">
    <property type="entry name" value="EFG_mtEFG_II"/>
    <property type="match status" value="1"/>
</dbReference>
<dbReference type="HAMAP" id="MF_00054_B">
    <property type="entry name" value="EF_G_EF_2_B"/>
    <property type="match status" value="1"/>
</dbReference>
<evidence type="ECO:0000256" key="6">
    <source>
        <dbReference type="ARBA" id="ARBA00024731"/>
    </source>
</evidence>
<dbReference type="SUPFAM" id="SSF54980">
    <property type="entry name" value="EF-G C-terminal domain-like"/>
    <property type="match status" value="2"/>
</dbReference>
<dbReference type="NCBIfam" id="NF009381">
    <property type="entry name" value="PRK12740.1-5"/>
    <property type="match status" value="1"/>
</dbReference>
<organism evidence="10 11">
    <name type="scientific">Tautonia plasticadhaerens</name>
    <dbReference type="NCBI Taxonomy" id="2527974"/>
    <lineage>
        <taxon>Bacteria</taxon>
        <taxon>Pseudomonadati</taxon>
        <taxon>Planctomycetota</taxon>
        <taxon>Planctomycetia</taxon>
        <taxon>Isosphaerales</taxon>
        <taxon>Isosphaeraceae</taxon>
        <taxon>Tautonia</taxon>
    </lineage>
</organism>
<dbReference type="InterPro" id="IPR000795">
    <property type="entry name" value="T_Tr_GTP-bd_dom"/>
</dbReference>
<dbReference type="Pfam" id="PF14492">
    <property type="entry name" value="EFG_III"/>
    <property type="match status" value="1"/>
</dbReference>
<evidence type="ECO:0000259" key="9">
    <source>
        <dbReference type="PROSITE" id="PS51722"/>
    </source>
</evidence>
<dbReference type="FunFam" id="3.40.50.300:FF:000029">
    <property type="entry name" value="Elongation factor G"/>
    <property type="match status" value="1"/>
</dbReference>
<keyword evidence="2 7" id="KW-0547">Nucleotide-binding</keyword>
<dbReference type="CDD" id="cd03713">
    <property type="entry name" value="EFG_mtEFG_C"/>
    <property type="match status" value="1"/>
</dbReference>
<dbReference type="SMART" id="SM00889">
    <property type="entry name" value="EFG_IV"/>
    <property type="match status" value="1"/>
</dbReference>
<feature type="binding site" evidence="7">
    <location>
        <begin position="143"/>
        <end position="146"/>
    </location>
    <ligand>
        <name>GTP</name>
        <dbReference type="ChEBI" id="CHEBI:37565"/>
    </ligand>
</feature>
<dbReference type="InterPro" id="IPR031157">
    <property type="entry name" value="G_TR_CS"/>
</dbReference>
<dbReference type="NCBIfam" id="TIGR00484">
    <property type="entry name" value="EF-G"/>
    <property type="match status" value="1"/>
</dbReference>
<keyword evidence="3 7" id="KW-0251">Elongation factor</keyword>
<dbReference type="Proteomes" id="UP000317835">
    <property type="component" value="Chromosome"/>
</dbReference>
<dbReference type="PRINTS" id="PR00315">
    <property type="entry name" value="ELONGATNFCT"/>
</dbReference>
<dbReference type="PANTHER" id="PTHR43261:SF1">
    <property type="entry name" value="RIBOSOME-RELEASING FACTOR 2, MITOCHONDRIAL"/>
    <property type="match status" value="1"/>
</dbReference>
<keyword evidence="7" id="KW-0963">Cytoplasm</keyword>
<dbReference type="InterPro" id="IPR000640">
    <property type="entry name" value="EFG_V-like"/>
</dbReference>
<keyword evidence="4 7" id="KW-0648">Protein biosynthesis</keyword>
<dbReference type="AlphaFoldDB" id="A0A518GUB8"/>
<dbReference type="Gene3D" id="2.40.30.10">
    <property type="entry name" value="Translation factors"/>
    <property type="match status" value="1"/>
</dbReference>
<dbReference type="InterPro" id="IPR014721">
    <property type="entry name" value="Ribsml_uS5_D2-typ_fold_subgr"/>
</dbReference>